<reference evidence="1 2" key="1">
    <citation type="submission" date="2021-03" db="EMBL/GenBank/DDBJ databases">
        <title>Sequencing the genomes of 1000 actinobacteria strains.</title>
        <authorList>
            <person name="Klenk H.-P."/>
        </authorList>
    </citation>
    <scope>NUCLEOTIDE SEQUENCE [LARGE SCALE GENOMIC DNA]</scope>
    <source>
        <strain evidence="1 2">DSM 18824</strain>
    </source>
</reference>
<keyword evidence="2" id="KW-1185">Reference proteome</keyword>
<protein>
    <submittedName>
        <fullName evidence="1">ATP-grasp ribosomal peptide maturase</fullName>
    </submittedName>
</protein>
<dbReference type="Proteomes" id="UP000755585">
    <property type="component" value="Unassembled WGS sequence"/>
</dbReference>
<gene>
    <name evidence="1" type="ORF">JOF29_005913</name>
</gene>
<dbReference type="RefSeq" id="WP_209697551.1">
    <property type="nucleotide sequence ID" value="NZ_BAAAVU010000008.1"/>
</dbReference>
<evidence type="ECO:0000313" key="2">
    <source>
        <dbReference type="Proteomes" id="UP000755585"/>
    </source>
</evidence>
<dbReference type="PANTHER" id="PTHR21621">
    <property type="entry name" value="RIBOSOMAL PROTEIN S6 MODIFICATION PROTEIN"/>
    <property type="match status" value="1"/>
</dbReference>
<accession>A0ABS4UT38</accession>
<dbReference type="NCBIfam" id="TIGR04187">
    <property type="entry name" value="GRASP_SAV_5884"/>
    <property type="match status" value="1"/>
</dbReference>
<proteinExistence type="predicted"/>
<evidence type="ECO:0000313" key="1">
    <source>
        <dbReference type="EMBL" id="MBP2354803.1"/>
    </source>
</evidence>
<dbReference type="PANTHER" id="PTHR21621:SF0">
    <property type="entry name" value="BETA-CITRYLGLUTAMATE SYNTHASE B-RELATED"/>
    <property type="match status" value="1"/>
</dbReference>
<dbReference type="Gene3D" id="3.30.470.20">
    <property type="entry name" value="ATP-grasp fold, B domain"/>
    <property type="match status" value="1"/>
</dbReference>
<organism evidence="1 2">
    <name type="scientific">Kribbella aluminosa</name>
    <dbReference type="NCBI Taxonomy" id="416017"/>
    <lineage>
        <taxon>Bacteria</taxon>
        <taxon>Bacillati</taxon>
        <taxon>Actinomycetota</taxon>
        <taxon>Actinomycetes</taxon>
        <taxon>Propionibacteriales</taxon>
        <taxon>Kribbellaceae</taxon>
        <taxon>Kribbella</taxon>
    </lineage>
</organism>
<dbReference type="EMBL" id="JAGINT010000002">
    <property type="protein sequence ID" value="MBP2354803.1"/>
    <property type="molecule type" value="Genomic_DNA"/>
</dbReference>
<comment type="caution">
    <text evidence="1">The sequence shown here is derived from an EMBL/GenBank/DDBJ whole genome shotgun (WGS) entry which is preliminary data.</text>
</comment>
<sequence>MADKDPRPVMVVTELDDAHADLVIAELGERGVPVVRFDPGDFPDRLSMSAYIDDETDPGGFLGWMTTPSRVVALGAVRSLYYRRPTGFAYPRLEPQAARFAAAQARFGLGGVLTGLTGCRYVNHPHAIADAEYKPAQLAVAVEVGLNVPSTLITNDLMDAREFTAQQPTIYKPLYVGEYQSDDGQPASIWVREVTVQDLDESVSSTMHLFQARVEKEADLRVTVIGDATFCVRIDTDDPTQLDWRYDYDQLGYTVVQPPAGLVAAMQSYLKRFGLIFGCFDFALTEAGEAVFLECNPNGQWAWLEDETGEPMVAAMADLLAGGVR</sequence>
<name>A0ABS4UT38_9ACTN</name>
<dbReference type="InterPro" id="IPR026449">
    <property type="entry name" value="GRASP_SAV_5884"/>
</dbReference>
<dbReference type="SUPFAM" id="SSF56059">
    <property type="entry name" value="Glutathione synthetase ATP-binding domain-like"/>
    <property type="match status" value="1"/>
</dbReference>